<dbReference type="AlphaFoldDB" id="A0A4R8LMA0"/>
<comment type="caution">
    <text evidence="1">The sequence shown here is derived from an EMBL/GenBank/DDBJ whole genome shotgun (WGS) entry which is preliminary data.</text>
</comment>
<dbReference type="OrthoDB" id="2624091at2"/>
<keyword evidence="2" id="KW-1185">Reference proteome</keyword>
<dbReference type="Proteomes" id="UP000294581">
    <property type="component" value="Unassembled WGS sequence"/>
</dbReference>
<sequence>MESKALRIFRRKMANPLHWRKANQVFLRYSQTDLQNLERTKHLVSTLATELEVPLSPREEVEAAKWLLAQGINPQSRKDRLMIWKRAK</sequence>
<dbReference type="EMBL" id="SORF01000010">
    <property type="protein sequence ID" value="TDY43998.1"/>
    <property type="molecule type" value="Genomic_DNA"/>
</dbReference>
<evidence type="ECO:0000313" key="2">
    <source>
        <dbReference type="Proteomes" id="UP000294581"/>
    </source>
</evidence>
<proteinExistence type="predicted"/>
<evidence type="ECO:0000313" key="1">
    <source>
        <dbReference type="EMBL" id="TDY43998.1"/>
    </source>
</evidence>
<name>A0A4R8LMA0_9BACL</name>
<reference evidence="1 2" key="1">
    <citation type="submission" date="2019-03" db="EMBL/GenBank/DDBJ databases">
        <title>Genomic Encyclopedia of Type Strains, Phase IV (KMG-IV): sequencing the most valuable type-strain genomes for metagenomic binning, comparative biology and taxonomic classification.</title>
        <authorList>
            <person name="Goeker M."/>
        </authorList>
    </citation>
    <scope>NUCLEOTIDE SEQUENCE [LARGE SCALE GENOMIC DNA]</scope>
    <source>
        <strain evidence="1 2">DSM 17974</strain>
    </source>
</reference>
<accession>A0A4R8LMA0</accession>
<protein>
    <submittedName>
        <fullName evidence="1">Uncharacterized protein</fullName>
    </submittedName>
</protein>
<dbReference type="RefSeq" id="WP_134160128.1">
    <property type="nucleotide sequence ID" value="NZ_BSUS01000001.1"/>
</dbReference>
<gene>
    <name evidence="1" type="ORF">C7445_11042</name>
</gene>
<organism evidence="1 2">
    <name type="scientific">Alicyclobacillus sacchari</name>
    <dbReference type="NCBI Taxonomy" id="392010"/>
    <lineage>
        <taxon>Bacteria</taxon>
        <taxon>Bacillati</taxon>
        <taxon>Bacillota</taxon>
        <taxon>Bacilli</taxon>
        <taxon>Bacillales</taxon>
        <taxon>Alicyclobacillaceae</taxon>
        <taxon>Alicyclobacillus</taxon>
    </lineage>
</organism>